<dbReference type="OrthoDB" id="73992at2"/>
<dbReference type="STRING" id="861299.J421_2312"/>
<proteinExistence type="predicted"/>
<evidence type="ECO:0000256" key="1">
    <source>
        <dbReference type="SAM" id="Phobius"/>
    </source>
</evidence>
<reference evidence="3 4" key="1">
    <citation type="journal article" date="2014" name="Genome Announc.">
        <title>Genome Sequence and Methylome of Soil Bacterium Gemmatirosa kalamazoonensis KBS708T, a Member of the Rarely Cultivated Gemmatimonadetes Phylum.</title>
        <authorList>
            <person name="Debruyn J.M."/>
            <person name="Radosevich M."/>
            <person name="Wommack K.E."/>
            <person name="Polson S.W."/>
            <person name="Hauser L.J."/>
            <person name="Fawaz M.N."/>
            <person name="Korlach J."/>
            <person name="Tsai Y.C."/>
        </authorList>
    </citation>
    <scope>NUCLEOTIDE SEQUENCE [LARGE SCALE GENOMIC DNA]</scope>
    <source>
        <strain evidence="3 4">KBS708</strain>
    </source>
</reference>
<keyword evidence="1" id="KW-1133">Transmembrane helix</keyword>
<dbReference type="AlphaFoldDB" id="W0RFI4"/>
<sequence>MLYQLVSLVGAAMILAAYVAYQRGRMGREDTLYNLLNFAGSGLLTWIAAVDRRWGFIILEGSWALLSLWPLLRPAGNAKR</sequence>
<dbReference type="KEGG" id="gba:J421_2312"/>
<dbReference type="EMBL" id="CP007128">
    <property type="protein sequence ID" value="AHG89849.1"/>
    <property type="molecule type" value="Genomic_DNA"/>
</dbReference>
<feature type="domain" description="CBU-0592-like" evidence="2">
    <location>
        <begin position="3"/>
        <end position="73"/>
    </location>
</feature>
<feature type="transmembrane region" description="Helical" evidence="1">
    <location>
        <begin position="6"/>
        <end position="24"/>
    </location>
</feature>
<feature type="transmembrane region" description="Helical" evidence="1">
    <location>
        <begin position="54"/>
        <end position="72"/>
    </location>
</feature>
<dbReference type="InParanoid" id="W0RFI4"/>
<organism evidence="3 4">
    <name type="scientific">Gemmatirosa kalamazoonensis</name>
    <dbReference type="NCBI Taxonomy" id="861299"/>
    <lineage>
        <taxon>Bacteria</taxon>
        <taxon>Pseudomonadati</taxon>
        <taxon>Gemmatimonadota</taxon>
        <taxon>Gemmatimonadia</taxon>
        <taxon>Gemmatimonadales</taxon>
        <taxon>Gemmatimonadaceae</taxon>
        <taxon>Gemmatirosa</taxon>
    </lineage>
</organism>
<feature type="transmembrane region" description="Helical" evidence="1">
    <location>
        <begin position="31"/>
        <end position="48"/>
    </location>
</feature>
<gene>
    <name evidence="3" type="ORF">J421_2312</name>
</gene>
<dbReference type="HOGENOM" id="CLU_160525_2_0_0"/>
<dbReference type="NCBIfam" id="NF047864">
    <property type="entry name" value="CBU_0592_membra"/>
    <property type="match status" value="1"/>
</dbReference>
<evidence type="ECO:0000313" key="3">
    <source>
        <dbReference type="EMBL" id="AHG89849.1"/>
    </source>
</evidence>
<dbReference type="InterPro" id="IPR058058">
    <property type="entry name" value="CBU_0592-like"/>
</dbReference>
<accession>W0RFI4</accession>
<name>W0RFI4_9BACT</name>
<evidence type="ECO:0000259" key="2">
    <source>
        <dbReference type="Pfam" id="PF26604"/>
    </source>
</evidence>
<keyword evidence="4" id="KW-1185">Reference proteome</keyword>
<dbReference type="Proteomes" id="UP000019151">
    <property type="component" value="Chromosome"/>
</dbReference>
<protein>
    <recommendedName>
        <fullName evidence="2">CBU-0592-like domain-containing protein</fullName>
    </recommendedName>
</protein>
<keyword evidence="1" id="KW-0812">Transmembrane</keyword>
<dbReference type="Pfam" id="PF26604">
    <property type="entry name" value="CBU_0592"/>
    <property type="match status" value="1"/>
</dbReference>
<dbReference type="RefSeq" id="WP_025411334.1">
    <property type="nucleotide sequence ID" value="NZ_CP007128.1"/>
</dbReference>
<evidence type="ECO:0000313" key="4">
    <source>
        <dbReference type="Proteomes" id="UP000019151"/>
    </source>
</evidence>
<keyword evidence="1" id="KW-0472">Membrane</keyword>